<protein>
    <submittedName>
        <fullName evidence="2">Uncharacterized protein</fullName>
    </submittedName>
</protein>
<accession>A0A8S0TI73</accession>
<proteinExistence type="predicted"/>
<comment type="caution">
    <text evidence="2">The sequence shown here is derived from an EMBL/GenBank/DDBJ whole genome shotgun (WGS) entry which is preliminary data.</text>
</comment>
<gene>
    <name evidence="2" type="ORF">OLEA9_A083953</name>
</gene>
<name>A0A8S0TI73_OLEEU</name>
<evidence type="ECO:0000256" key="1">
    <source>
        <dbReference type="SAM" id="MobiDB-lite"/>
    </source>
</evidence>
<dbReference type="Proteomes" id="UP000594638">
    <property type="component" value="Unassembled WGS sequence"/>
</dbReference>
<dbReference type="Gramene" id="OE9A083953T1">
    <property type="protein sequence ID" value="OE9A083953C1"/>
    <property type="gene ID" value="OE9A083953"/>
</dbReference>
<feature type="region of interest" description="Disordered" evidence="1">
    <location>
        <begin position="76"/>
        <end position="110"/>
    </location>
</feature>
<evidence type="ECO:0000313" key="3">
    <source>
        <dbReference type="Proteomes" id="UP000594638"/>
    </source>
</evidence>
<sequence>HRQTQQQPEPPPTPSQTTLRTHGTQHCTNTVLHTAPQMHTSITPIAHYSITTQYHCTHISRPRTIIAYNVQRTAAPTSHHNHNTALHRPWNKSKSWKKSTTPSSPHHHHS</sequence>
<dbReference type="EMBL" id="CACTIH010006035">
    <property type="protein sequence ID" value="CAA3003858.1"/>
    <property type="molecule type" value="Genomic_DNA"/>
</dbReference>
<reference evidence="2 3" key="1">
    <citation type="submission" date="2019-12" db="EMBL/GenBank/DDBJ databases">
        <authorList>
            <person name="Alioto T."/>
            <person name="Alioto T."/>
            <person name="Gomez Garrido J."/>
        </authorList>
    </citation>
    <scope>NUCLEOTIDE SEQUENCE [LARGE SCALE GENOMIC DNA]</scope>
</reference>
<organism evidence="2 3">
    <name type="scientific">Olea europaea subsp. europaea</name>
    <dbReference type="NCBI Taxonomy" id="158383"/>
    <lineage>
        <taxon>Eukaryota</taxon>
        <taxon>Viridiplantae</taxon>
        <taxon>Streptophyta</taxon>
        <taxon>Embryophyta</taxon>
        <taxon>Tracheophyta</taxon>
        <taxon>Spermatophyta</taxon>
        <taxon>Magnoliopsida</taxon>
        <taxon>eudicotyledons</taxon>
        <taxon>Gunneridae</taxon>
        <taxon>Pentapetalae</taxon>
        <taxon>asterids</taxon>
        <taxon>lamiids</taxon>
        <taxon>Lamiales</taxon>
        <taxon>Oleaceae</taxon>
        <taxon>Oleeae</taxon>
        <taxon>Olea</taxon>
    </lineage>
</organism>
<feature type="region of interest" description="Disordered" evidence="1">
    <location>
        <begin position="1"/>
        <end position="24"/>
    </location>
</feature>
<keyword evidence="3" id="KW-1185">Reference proteome</keyword>
<feature type="non-terminal residue" evidence="2">
    <location>
        <position position="1"/>
    </location>
</feature>
<evidence type="ECO:0000313" key="2">
    <source>
        <dbReference type="EMBL" id="CAA3003858.1"/>
    </source>
</evidence>
<dbReference type="AlphaFoldDB" id="A0A8S0TI73"/>